<dbReference type="EMBL" id="BAAABU010000005">
    <property type="protein sequence ID" value="GAA0228650.1"/>
    <property type="molecule type" value="Genomic_DNA"/>
</dbReference>
<proteinExistence type="predicted"/>
<dbReference type="Pfam" id="PF00072">
    <property type="entry name" value="Response_reg"/>
    <property type="match status" value="1"/>
</dbReference>
<dbReference type="RefSeq" id="WP_343934280.1">
    <property type="nucleotide sequence ID" value="NZ_BAAABU010000005.1"/>
</dbReference>
<dbReference type="InterPro" id="IPR001789">
    <property type="entry name" value="Sig_transdc_resp-reg_receiver"/>
</dbReference>
<dbReference type="InterPro" id="IPR039420">
    <property type="entry name" value="WalR-like"/>
</dbReference>
<dbReference type="SMART" id="SM00448">
    <property type="entry name" value="REC"/>
    <property type="match status" value="1"/>
</dbReference>
<organism evidence="6 7">
    <name type="scientific">Saccharothrix mutabilis subsp. mutabilis</name>
    <dbReference type="NCBI Taxonomy" id="66855"/>
    <lineage>
        <taxon>Bacteria</taxon>
        <taxon>Bacillati</taxon>
        <taxon>Actinomycetota</taxon>
        <taxon>Actinomycetes</taxon>
        <taxon>Pseudonocardiales</taxon>
        <taxon>Pseudonocardiaceae</taxon>
        <taxon>Saccharothrix</taxon>
    </lineage>
</organism>
<dbReference type="PROSITE" id="PS00622">
    <property type="entry name" value="HTH_LUXR_1"/>
    <property type="match status" value="1"/>
</dbReference>
<evidence type="ECO:0000259" key="5">
    <source>
        <dbReference type="PROSITE" id="PS50110"/>
    </source>
</evidence>
<dbReference type="PROSITE" id="PS50110">
    <property type="entry name" value="RESPONSE_REGULATORY"/>
    <property type="match status" value="1"/>
</dbReference>
<dbReference type="InterPro" id="IPR000792">
    <property type="entry name" value="Tscrpt_reg_LuxR_C"/>
</dbReference>
<dbReference type="Pfam" id="PF00196">
    <property type="entry name" value="GerE"/>
    <property type="match status" value="1"/>
</dbReference>
<dbReference type="InterPro" id="IPR058245">
    <property type="entry name" value="NreC/VraR/RcsB-like_REC"/>
</dbReference>
<feature type="domain" description="HTH luxR-type" evidence="4">
    <location>
        <begin position="133"/>
        <end position="198"/>
    </location>
</feature>
<dbReference type="SUPFAM" id="SSF52172">
    <property type="entry name" value="CheY-like"/>
    <property type="match status" value="1"/>
</dbReference>
<sequence length="200" mass="20774">MRIRVLLADDEGLERAALTALLNLEGDLDVVASAVDTESAVASALAHTPDVVVAGLRGLDGFAVARDLARLLPTCAVVVLTGAAGVPDTRQALVTGARGVLPKSSRSGVLADVVRHVHAGGRYLHPAVAADVLVPTTCPLTPRELEVLRLTAYDTPVAEVARRLRVTPGTVRNYLSSAVAKLNVADRSAAVATAHDNGWL</sequence>
<evidence type="ECO:0000256" key="1">
    <source>
        <dbReference type="ARBA" id="ARBA00022553"/>
    </source>
</evidence>
<dbReference type="PRINTS" id="PR00038">
    <property type="entry name" value="HTHLUXR"/>
</dbReference>
<reference evidence="7" key="1">
    <citation type="journal article" date="2019" name="Int. J. Syst. Evol. Microbiol.">
        <title>The Global Catalogue of Microorganisms (GCM) 10K type strain sequencing project: providing services to taxonomists for standard genome sequencing and annotation.</title>
        <authorList>
            <consortium name="The Broad Institute Genomics Platform"/>
            <consortium name="The Broad Institute Genome Sequencing Center for Infectious Disease"/>
            <person name="Wu L."/>
            <person name="Ma J."/>
        </authorList>
    </citation>
    <scope>NUCLEOTIDE SEQUENCE [LARGE SCALE GENOMIC DNA]</scope>
    <source>
        <strain evidence="7">JCM 3380</strain>
    </source>
</reference>
<dbReference type="SUPFAM" id="SSF46894">
    <property type="entry name" value="C-terminal effector domain of the bipartite response regulators"/>
    <property type="match status" value="1"/>
</dbReference>
<feature type="domain" description="Response regulatory" evidence="5">
    <location>
        <begin position="4"/>
        <end position="118"/>
    </location>
</feature>
<keyword evidence="7" id="KW-1185">Reference proteome</keyword>
<comment type="caution">
    <text evidence="6">The sequence shown here is derived from an EMBL/GenBank/DDBJ whole genome shotgun (WGS) entry which is preliminary data.</text>
</comment>
<keyword evidence="2" id="KW-0238">DNA-binding</keyword>
<dbReference type="Gene3D" id="3.40.50.2300">
    <property type="match status" value="1"/>
</dbReference>
<keyword evidence="1" id="KW-0597">Phosphoprotein</keyword>
<protein>
    <submittedName>
        <fullName evidence="6">Response regulator transcription factor</fullName>
    </submittedName>
</protein>
<evidence type="ECO:0000259" key="4">
    <source>
        <dbReference type="PROSITE" id="PS50043"/>
    </source>
</evidence>
<dbReference type="SMART" id="SM00421">
    <property type="entry name" value="HTH_LUXR"/>
    <property type="match status" value="1"/>
</dbReference>
<evidence type="ECO:0000313" key="6">
    <source>
        <dbReference type="EMBL" id="GAA0228650.1"/>
    </source>
</evidence>
<evidence type="ECO:0000256" key="3">
    <source>
        <dbReference type="PROSITE-ProRule" id="PRU00169"/>
    </source>
</evidence>
<dbReference type="InterPro" id="IPR016032">
    <property type="entry name" value="Sig_transdc_resp-reg_C-effctor"/>
</dbReference>
<comment type="caution">
    <text evidence="3">Lacks conserved residue(s) required for the propagation of feature annotation.</text>
</comment>
<evidence type="ECO:0000313" key="7">
    <source>
        <dbReference type="Proteomes" id="UP001500416"/>
    </source>
</evidence>
<gene>
    <name evidence="6" type="ORF">GCM10010492_28760</name>
</gene>
<dbReference type="InterPro" id="IPR011006">
    <property type="entry name" value="CheY-like_superfamily"/>
</dbReference>
<accession>A0ABP3DFZ9</accession>
<dbReference type="Proteomes" id="UP001500416">
    <property type="component" value="Unassembled WGS sequence"/>
</dbReference>
<dbReference type="CDD" id="cd06170">
    <property type="entry name" value="LuxR_C_like"/>
    <property type="match status" value="1"/>
</dbReference>
<dbReference type="PANTHER" id="PTHR43214">
    <property type="entry name" value="TWO-COMPONENT RESPONSE REGULATOR"/>
    <property type="match status" value="1"/>
</dbReference>
<dbReference type="PANTHER" id="PTHR43214:SF42">
    <property type="entry name" value="TRANSCRIPTIONAL REGULATORY PROTEIN DESR"/>
    <property type="match status" value="1"/>
</dbReference>
<name>A0ABP3DFZ9_9PSEU</name>
<dbReference type="PROSITE" id="PS50043">
    <property type="entry name" value="HTH_LUXR_2"/>
    <property type="match status" value="1"/>
</dbReference>
<dbReference type="CDD" id="cd17535">
    <property type="entry name" value="REC_NarL-like"/>
    <property type="match status" value="1"/>
</dbReference>
<evidence type="ECO:0000256" key="2">
    <source>
        <dbReference type="ARBA" id="ARBA00023125"/>
    </source>
</evidence>